<dbReference type="AlphaFoldDB" id="A0A1S1X0Q8"/>
<dbReference type="OrthoDB" id="576140at2"/>
<accession>A0A1S1X0Q8</accession>
<evidence type="ECO:0000313" key="1">
    <source>
        <dbReference type="EMBL" id="OHX12918.1"/>
    </source>
</evidence>
<name>A0A1S1X0Q8_9NEIS</name>
<dbReference type="STRING" id="1903179.BI347_04895"/>
<comment type="caution">
    <text evidence="1">The sequence shown here is derived from an EMBL/GenBank/DDBJ whole genome shotgun (WGS) entry which is preliminary data.</text>
</comment>
<organism evidence="1 2">
    <name type="scientific">Chromobacterium sphagni</name>
    <dbReference type="NCBI Taxonomy" id="1903179"/>
    <lineage>
        <taxon>Bacteria</taxon>
        <taxon>Pseudomonadati</taxon>
        <taxon>Pseudomonadota</taxon>
        <taxon>Betaproteobacteria</taxon>
        <taxon>Neisseriales</taxon>
        <taxon>Chromobacteriaceae</taxon>
        <taxon>Chromobacterium</taxon>
    </lineage>
</organism>
<dbReference type="EMBL" id="MKCS01000001">
    <property type="protein sequence ID" value="OHX12918.1"/>
    <property type="molecule type" value="Genomic_DNA"/>
</dbReference>
<dbReference type="Proteomes" id="UP000180088">
    <property type="component" value="Unassembled WGS sequence"/>
</dbReference>
<gene>
    <name evidence="1" type="ORF">BI347_04895</name>
</gene>
<sequence length="90" mass="10021">MAHLVETMADVGSTLWHGLGNRLSEELPVEIWQREAGMDWPHHAAGHLQFANGQRPAFSGVAAWVEDADNGRVLQAVAASCARWMRWRMA</sequence>
<evidence type="ECO:0000313" key="2">
    <source>
        <dbReference type="Proteomes" id="UP000180088"/>
    </source>
</evidence>
<dbReference type="RefSeq" id="WP_071115422.1">
    <property type="nucleotide sequence ID" value="NZ_MKCS01000001.1"/>
</dbReference>
<reference evidence="1 2" key="1">
    <citation type="submission" date="2016-09" db="EMBL/GenBank/DDBJ databases">
        <title>Chromobacterium muskegensis sp. nov., an insecticidal bacterium isolated from Sphagnum bogs.</title>
        <authorList>
            <person name="Sparks M.E."/>
            <person name="Blackburn M.B."/>
            <person name="Gundersen-Rindal D.E."/>
            <person name="Mitchell A."/>
            <person name="Farrar R."/>
            <person name="Kuhar D."/>
        </authorList>
    </citation>
    <scope>NUCLEOTIDE SEQUENCE [LARGE SCALE GENOMIC DNA]</scope>
    <source>
        <strain evidence="1 2">37-2</strain>
    </source>
</reference>
<proteinExistence type="predicted"/>
<protein>
    <submittedName>
        <fullName evidence="1">Uncharacterized protein</fullName>
    </submittedName>
</protein>